<dbReference type="EMBL" id="SPLM01000146">
    <property type="protein sequence ID" value="TMW55794.1"/>
    <property type="molecule type" value="Genomic_DNA"/>
</dbReference>
<dbReference type="InterPro" id="IPR001680">
    <property type="entry name" value="WD40_rpt"/>
</dbReference>
<reference evidence="7" key="1">
    <citation type="submission" date="2019-03" db="EMBL/GenBank/DDBJ databases">
        <title>Long read genome sequence of the mycoparasitic Pythium oligandrum ATCC 38472 isolated from sugarbeet rhizosphere.</title>
        <authorList>
            <person name="Gaulin E."/>
        </authorList>
    </citation>
    <scope>NUCLEOTIDE SEQUENCE</scope>
    <source>
        <strain evidence="7">ATCC 38472_TT</strain>
    </source>
</reference>
<protein>
    <submittedName>
        <fullName evidence="7">Uncharacterized protein</fullName>
    </submittedName>
</protein>
<dbReference type="InterPro" id="IPR015943">
    <property type="entry name" value="WD40/YVTN_repeat-like_dom_sf"/>
</dbReference>
<dbReference type="Proteomes" id="UP000794436">
    <property type="component" value="Unassembled WGS sequence"/>
</dbReference>
<accession>A0A8K1C3G7</accession>
<dbReference type="PANTHER" id="PTHR10253">
    <property type="entry name" value="POLYCOMB PROTEIN"/>
    <property type="match status" value="1"/>
</dbReference>
<organism evidence="7 8">
    <name type="scientific">Pythium oligandrum</name>
    <name type="common">Mycoparasitic fungus</name>
    <dbReference type="NCBI Taxonomy" id="41045"/>
    <lineage>
        <taxon>Eukaryota</taxon>
        <taxon>Sar</taxon>
        <taxon>Stramenopiles</taxon>
        <taxon>Oomycota</taxon>
        <taxon>Peronosporomycetes</taxon>
        <taxon>Pythiales</taxon>
        <taxon>Pythiaceae</taxon>
        <taxon>Pythium</taxon>
    </lineage>
</organism>
<dbReference type="PROSITE" id="PS50082">
    <property type="entry name" value="WD_REPEATS_2"/>
    <property type="match status" value="2"/>
</dbReference>
<evidence type="ECO:0000256" key="2">
    <source>
        <dbReference type="ARBA" id="ARBA00022574"/>
    </source>
</evidence>
<keyword evidence="3" id="KW-0677">Repeat</keyword>
<proteinExistence type="inferred from homology"/>
<keyword evidence="5" id="KW-0804">Transcription</keyword>
<comment type="similarity">
    <text evidence="1">Belongs to the WD repeat ESC family.</text>
</comment>
<name>A0A8K1C3G7_PYTOL</name>
<evidence type="ECO:0000313" key="7">
    <source>
        <dbReference type="EMBL" id="TMW55794.1"/>
    </source>
</evidence>
<evidence type="ECO:0000256" key="1">
    <source>
        <dbReference type="ARBA" id="ARBA00008075"/>
    </source>
</evidence>
<evidence type="ECO:0000256" key="6">
    <source>
        <dbReference type="PROSITE-ProRule" id="PRU00221"/>
    </source>
</evidence>
<evidence type="ECO:0000256" key="5">
    <source>
        <dbReference type="ARBA" id="ARBA00023163"/>
    </source>
</evidence>
<dbReference type="SMART" id="SM00320">
    <property type="entry name" value="WD40"/>
    <property type="match status" value="4"/>
</dbReference>
<evidence type="ECO:0000313" key="8">
    <source>
        <dbReference type="Proteomes" id="UP000794436"/>
    </source>
</evidence>
<gene>
    <name evidence="7" type="ORF">Poli38472_008442</name>
</gene>
<dbReference type="OrthoDB" id="7318948at2759"/>
<keyword evidence="8" id="KW-1185">Reference proteome</keyword>
<dbReference type="Pfam" id="PF00400">
    <property type="entry name" value="WD40"/>
    <property type="match status" value="3"/>
</dbReference>
<dbReference type="InterPro" id="IPR051243">
    <property type="entry name" value="PcG_WD-repeat"/>
</dbReference>
<dbReference type="PROSITE" id="PS50294">
    <property type="entry name" value="WD_REPEATS_REGION"/>
    <property type="match status" value="2"/>
</dbReference>
<dbReference type="AlphaFoldDB" id="A0A8K1C3G7"/>
<keyword evidence="2 6" id="KW-0853">WD repeat</keyword>
<sequence length="383" mass="42511">MSMEPETESGIAASHEHTDALTTGPSLLHRLRKKAYKFSSYAREDHGKAIYAIAFCDLLPLYEKHFAAAGGNRVTIYECLENGGLDVVQVYVDGDAEEQYFTLAWTIDVLTGSPLLAVAGFRGHIKILNVITQSVVTVLSGHGNSVNELKFHPVDPSLLLSAGKDESIRLWNSLTGVCVAIFAGHLGHRDEVLSADIHLTGSCFVSSGMDNTIKIWDLEDSAVQTAIEKSYKEPRPADRPFDTKFIQFPAYCTSKVHADYVDCVRFVGDLVLSKSTGNKVIFWKPNPSRGKDAVTVLREYHYKDAELWFLKFGLDSRLEVMAVGNKKGVISVFDLDSDAERALCKLKHSNCKSTIRQVSFSRDGHSIVCCADDFTIWRFDLPH</sequence>
<evidence type="ECO:0000256" key="4">
    <source>
        <dbReference type="ARBA" id="ARBA00023015"/>
    </source>
</evidence>
<dbReference type="Gene3D" id="2.130.10.10">
    <property type="entry name" value="YVTN repeat-like/Quinoprotein amine dehydrogenase"/>
    <property type="match status" value="1"/>
</dbReference>
<keyword evidence="4" id="KW-0805">Transcription regulation</keyword>
<comment type="caution">
    <text evidence="7">The sequence shown here is derived from an EMBL/GenBank/DDBJ whole genome shotgun (WGS) entry which is preliminary data.</text>
</comment>
<feature type="repeat" description="WD" evidence="6">
    <location>
        <begin position="139"/>
        <end position="172"/>
    </location>
</feature>
<dbReference type="SUPFAM" id="SSF50978">
    <property type="entry name" value="WD40 repeat-like"/>
    <property type="match status" value="1"/>
</dbReference>
<evidence type="ECO:0000256" key="3">
    <source>
        <dbReference type="ARBA" id="ARBA00022737"/>
    </source>
</evidence>
<dbReference type="InterPro" id="IPR036322">
    <property type="entry name" value="WD40_repeat_dom_sf"/>
</dbReference>
<feature type="repeat" description="WD" evidence="6">
    <location>
        <begin position="185"/>
        <end position="226"/>
    </location>
</feature>